<protein>
    <recommendedName>
        <fullName evidence="3">Ubiquitin-like domain-containing protein</fullName>
    </recommendedName>
</protein>
<dbReference type="OrthoDB" id="273187at2759"/>
<feature type="region of interest" description="Disordered" evidence="2">
    <location>
        <begin position="408"/>
        <end position="430"/>
    </location>
</feature>
<organism evidence="4 5">
    <name type="scientific">Leptomonas seymouri</name>
    <dbReference type="NCBI Taxonomy" id="5684"/>
    <lineage>
        <taxon>Eukaryota</taxon>
        <taxon>Discoba</taxon>
        <taxon>Euglenozoa</taxon>
        <taxon>Kinetoplastea</taxon>
        <taxon>Metakinetoplastina</taxon>
        <taxon>Trypanosomatida</taxon>
        <taxon>Trypanosomatidae</taxon>
        <taxon>Leishmaniinae</taxon>
        <taxon>Leptomonas</taxon>
    </lineage>
</organism>
<feature type="compositionally biased region" description="Low complexity" evidence="2">
    <location>
        <begin position="168"/>
        <end position="183"/>
    </location>
</feature>
<dbReference type="VEuPathDB" id="TriTrypDB:Lsey_0433_0020"/>
<feature type="region of interest" description="Disordered" evidence="2">
    <location>
        <begin position="168"/>
        <end position="198"/>
    </location>
</feature>
<dbReference type="AlphaFoldDB" id="A0A0N0P2M5"/>
<dbReference type="Gene3D" id="3.30.1460.10">
    <property type="match status" value="1"/>
</dbReference>
<dbReference type="EMBL" id="LJSK01000433">
    <property type="protein sequence ID" value="KPI83126.1"/>
    <property type="molecule type" value="Genomic_DNA"/>
</dbReference>
<feature type="domain" description="Ubiquitin-like" evidence="3">
    <location>
        <begin position="49"/>
        <end position="95"/>
    </location>
</feature>
<evidence type="ECO:0000313" key="5">
    <source>
        <dbReference type="Proteomes" id="UP000038009"/>
    </source>
</evidence>
<evidence type="ECO:0000313" key="4">
    <source>
        <dbReference type="EMBL" id="KPI83126.1"/>
    </source>
</evidence>
<dbReference type="InterPro" id="IPR029071">
    <property type="entry name" value="Ubiquitin-like_domsf"/>
</dbReference>
<accession>A0A0N0P2M5</accession>
<dbReference type="PROSITE" id="PS50053">
    <property type="entry name" value="UBIQUITIN_2"/>
    <property type="match status" value="1"/>
</dbReference>
<dbReference type="GO" id="GO:0030254">
    <property type="term" value="P:protein secretion by the type III secretion system"/>
    <property type="evidence" value="ECO:0007669"/>
    <property type="project" value="InterPro"/>
</dbReference>
<name>A0A0N0P2M5_LEPSE</name>
<comment type="caution">
    <text evidence="4">The sequence shown here is derived from an EMBL/GenBank/DDBJ whole genome shotgun (WGS) entry which is preliminary data.</text>
</comment>
<dbReference type="SUPFAM" id="SSF54236">
    <property type="entry name" value="Ubiquitin-like"/>
    <property type="match status" value="1"/>
</dbReference>
<dbReference type="CDD" id="cd16364">
    <property type="entry name" value="T3SC_I-like"/>
    <property type="match status" value="1"/>
</dbReference>
<reference evidence="4 5" key="1">
    <citation type="journal article" date="2015" name="PLoS Pathog.">
        <title>Leptomonas seymouri: Adaptations to the Dixenous Life Cycle Analyzed by Genome Sequencing, Transcriptome Profiling and Co-infection with Leishmania donovani.</title>
        <authorList>
            <person name="Kraeva N."/>
            <person name="Butenko A."/>
            <person name="Hlavacova J."/>
            <person name="Kostygov A."/>
            <person name="Myskova J."/>
            <person name="Grybchuk D."/>
            <person name="Lestinova T."/>
            <person name="Votypka J."/>
            <person name="Volf P."/>
            <person name="Opperdoes F."/>
            <person name="Flegontov P."/>
            <person name="Lukes J."/>
            <person name="Yurchenko V."/>
        </authorList>
    </citation>
    <scope>NUCLEOTIDE SEQUENCE [LARGE SCALE GENOMIC DNA]</scope>
    <source>
        <strain evidence="4 5">ATCC 30220</strain>
    </source>
</reference>
<evidence type="ECO:0000256" key="1">
    <source>
        <dbReference type="SAM" id="Coils"/>
    </source>
</evidence>
<proteinExistence type="predicted"/>
<keyword evidence="1" id="KW-0175">Coiled coil</keyword>
<dbReference type="OMA" id="HSMEGEI"/>
<gene>
    <name evidence="4" type="ORF">ABL78_7847</name>
</gene>
<dbReference type="InterPro" id="IPR010261">
    <property type="entry name" value="Tir_chaperone"/>
</dbReference>
<dbReference type="InterPro" id="IPR000626">
    <property type="entry name" value="Ubiquitin-like_dom"/>
</dbReference>
<feature type="region of interest" description="Disordered" evidence="2">
    <location>
        <begin position="103"/>
        <end position="138"/>
    </location>
</feature>
<dbReference type="Proteomes" id="UP000038009">
    <property type="component" value="Unassembled WGS sequence"/>
</dbReference>
<sequence>MDSGAERCNKMYDDADAGGEPTRCLYVLSDVDGYKYKLVLQGAVQQLPVKRIKKYLQMATGLLPPQQLLSFNGVALQDDFIGEEAGLFDGAILRLQQVAPSANQHRSGGSACELEDSSDSVRGSAGRPLQRTTRRFTSSSYEPVGLTVVPQQKLSPVAGNVQLLTTTTTAASSVPPTSTHSPPIQSQCEESEPDGRQDVRVSRSRFRALPYTQPFSGAPPSPLPAAAVPPTYASELQSSVEHSRRHHDQVPLTVNLESVKEVGHSYYDDAQGYRRDMEAKVAALSLENVRLREQLQAVARQAAVSNTDWRQGEEIERLKTALTAAKQSLAEAAETAAQRWRTKEEELVKELDLLREERRRLQEDSAAQETRLHELLHSMEGEIRSLKYELRDRDEALQSTRQALAGLQSQLNQREGESPQRNGRLQRSLQEEASRTHSIAALRPLSGSIDVLAEEALSGLAYFLLTPAPLQLDPTNDTCVVSVSEKLNLLVTLDRETEHLYLYVVLLSELPTSPVQRMRVYELLLQGALLGKDMAGGGVGLSTESNLILMSTSADLRHRGALALAANAPSFVESAKAWEEHLEAFLSN</sequence>
<keyword evidence="5" id="KW-1185">Reference proteome</keyword>
<dbReference type="SUPFAM" id="SSF69635">
    <property type="entry name" value="Type III secretory system chaperone-like"/>
    <property type="match status" value="1"/>
</dbReference>
<evidence type="ECO:0000259" key="3">
    <source>
        <dbReference type="PROSITE" id="PS50053"/>
    </source>
</evidence>
<dbReference type="Pfam" id="PF05932">
    <property type="entry name" value="CesT"/>
    <property type="match status" value="1"/>
</dbReference>
<feature type="coiled-coil region" evidence="1">
    <location>
        <begin position="274"/>
        <end position="371"/>
    </location>
</feature>
<feature type="compositionally biased region" description="Polar residues" evidence="2">
    <location>
        <begin position="408"/>
        <end position="428"/>
    </location>
</feature>
<evidence type="ECO:0000256" key="2">
    <source>
        <dbReference type="SAM" id="MobiDB-lite"/>
    </source>
</evidence>